<dbReference type="SUPFAM" id="SSF52058">
    <property type="entry name" value="L domain-like"/>
    <property type="match status" value="1"/>
</dbReference>
<dbReference type="GO" id="GO:0005319">
    <property type="term" value="F:lipid transporter activity"/>
    <property type="evidence" value="ECO:0007669"/>
    <property type="project" value="TreeGrafter"/>
</dbReference>
<evidence type="ECO:0000256" key="3">
    <source>
        <dbReference type="ARBA" id="ARBA00022692"/>
    </source>
</evidence>
<keyword evidence="5" id="KW-0547">Nucleotide-binding</keyword>
<evidence type="ECO:0000313" key="11">
    <source>
        <dbReference type="EMBL" id="QNH67860.1"/>
    </source>
</evidence>
<dbReference type="Pfam" id="PF12698">
    <property type="entry name" value="ABC2_membrane_3"/>
    <property type="match status" value="2"/>
</dbReference>
<evidence type="ECO:0000259" key="10">
    <source>
        <dbReference type="PROSITE" id="PS50893"/>
    </source>
</evidence>
<dbReference type="InterPro" id="IPR003439">
    <property type="entry name" value="ABC_transporter-like_ATP-bd"/>
</dbReference>
<feature type="transmembrane region" description="Helical" evidence="9">
    <location>
        <begin position="1606"/>
        <end position="1628"/>
    </location>
</feature>
<feature type="transmembrane region" description="Helical" evidence="9">
    <location>
        <begin position="736"/>
        <end position="754"/>
    </location>
</feature>
<feature type="transmembrane region" description="Helical" evidence="9">
    <location>
        <begin position="469"/>
        <end position="491"/>
    </location>
</feature>
<dbReference type="InterPro" id="IPR027417">
    <property type="entry name" value="P-loop_NTPase"/>
</dbReference>
<evidence type="ECO:0000256" key="4">
    <source>
        <dbReference type="ARBA" id="ARBA00022737"/>
    </source>
</evidence>
<dbReference type="InterPro" id="IPR003593">
    <property type="entry name" value="AAA+_ATPase"/>
</dbReference>
<keyword evidence="6 11" id="KW-0067">ATP-binding</keyword>
<dbReference type="SUPFAM" id="SSF52540">
    <property type="entry name" value="P-loop containing nucleoside triphosphate hydrolases"/>
    <property type="match status" value="2"/>
</dbReference>
<feature type="transmembrane region" description="Helical" evidence="9">
    <location>
        <begin position="803"/>
        <end position="822"/>
    </location>
</feature>
<dbReference type="GO" id="GO:0005524">
    <property type="term" value="F:ATP binding"/>
    <property type="evidence" value="ECO:0007669"/>
    <property type="project" value="UniProtKB-KW"/>
</dbReference>
<dbReference type="InterPro" id="IPR056264">
    <property type="entry name" value="R2_ABCA1-4-like"/>
</dbReference>
<feature type="transmembrane region" description="Helical" evidence="9">
    <location>
        <begin position="1558"/>
        <end position="1586"/>
    </location>
</feature>
<protein>
    <submittedName>
        <fullName evidence="11">ATP-binding cassette transporter subfamily A member 3-like protein X1</fullName>
    </submittedName>
</protein>
<dbReference type="InterPro" id="IPR001611">
    <property type="entry name" value="Leu-rich_rpt"/>
</dbReference>
<keyword evidence="7 9" id="KW-1133">Transmembrane helix</keyword>
<dbReference type="PROSITE" id="PS00211">
    <property type="entry name" value="ABC_TRANSPORTER_1"/>
    <property type="match status" value="1"/>
</dbReference>
<dbReference type="InterPro" id="IPR003591">
    <property type="entry name" value="Leu-rich_rpt_typical-subtyp"/>
</dbReference>
<feature type="transmembrane region" description="Helical" evidence="9">
    <location>
        <begin position="774"/>
        <end position="796"/>
    </location>
</feature>
<dbReference type="PANTHER" id="PTHR19229:SF250">
    <property type="entry name" value="ABC TRANSPORTER DOMAIN-CONTAINING PROTEIN-RELATED"/>
    <property type="match status" value="1"/>
</dbReference>
<feature type="transmembrane region" description="Helical" evidence="9">
    <location>
        <begin position="684"/>
        <end position="707"/>
    </location>
</feature>
<sequence>MNSPKNWLIDHYSNTINLIDINTEIMIGKTSEHTSFQADRNYLIEMVQSIQVLSIAELDSKKELVDTKFCFFIPNDKSIGNLVVINRYLTSESIQMMHHNEPNRKNIYEVLLFELIKKEIGKSLIDLSIPEKNYLTSLDIDGHNMIKIFNQQTIREMENILNLSKLTCLRLRNVSVQHDNLSFLSDFTALEMLSVQSSQIQCSIDIENFSNLVKIDLSFNMIKKLCFKNLFNLKTLNLKGNQIEAIDEQMFQGLFYLEELDLKFNKINLVDVDSLNDLGNLVKLDLSNNGKIRFNCNFRQLVNLRYLNLDKNLNENIKIDHLKSLEYLNLGFVGSLNLNSLHELKFLEIDTNHIPDISKLKNLNFLIQSPSLSSSFDIEEYFMRMFKNVNNIEIDMDVDVGQKCQILINMKERLLVRVSSLITRFRNEENLSFQLYDQACKMVKLAGFLVQIRILMWKMLIILRRNVVGSLLEICCPYLFVSFLILIRYFIERFKIKTYSYMPVNILDLNPMTTEQRRNLILYYPNNEFVRNLVNDAASILSYKNPSFSPIVFGVNVSSAFLLQASVISKIAAFYSFPMNMTNSVPDNIKYSIFTQEDTLNRYKIDKIFPTKIDYLYNRAPEDFCLDMTYFSIYESFNAFKYSMDIQLIAKMTGTKIKNTNMIKSIPFYCPDFEQDELLSTFSFFPSLLISIAFMFTSVFTTGNIVAEKANKMKEYLKLVGIKWYAIHVSWFIRNISIYFILSIVISIVCKIYLRPNSNNELLASRAVFTHTHFIVILLILLVYSVQVCSFTLLLSQFFSKPFNAKVVLLIIWIFSIVNFYDEIPTSVIKYLFAAFPNLGLLFSFQVLFQFERSSKDFHLAQLFENIYEDPLKLGAILISMLAWSILYFPVTWYLENILPGDFGLPLPFYFPLTKNYWFPSNLDQKNFKYKTESNIDEPSFEKEPLNFKKTVSINNLSKTFKTFRRCKTAVKNVSINFYENQITGLLGHNGAGKTTTTFMLCGLFPPTSGNARILGLDLRNQMDQIRPILGFCPQVDILLEDFTVEEHLRLVAMGFPSNKFKFELERISNFVGLQKDLKKRSKNLSGGMKRRLMVAMALIGDSKVIILDEPTSGLDPFNRVKLWELIRRYKNNHTIILTTHFMEEADALSDRIAIMNHGEIKCCGSPLFLKNYYGNGFRIKIVKNLQFKSLEFEKLLRKYLNDYQIEINVAAEICISFPFEKANLLSEFLNELEINKNKLGFDSYGISSSTIEEVFLKVGKIDHKAEDSNKVNNFANIDENAFSAFKQKFEFKQGKSLWFQQIKSLLYKRLIIFLRRYLLALVILTCPLIFQLLIVSIIPSSNSVIDKIGKTENSYGTFDLDIKKYKSHEIPFYTIDASATNPVNKILKNFYSYSNRPNVNLLRVNSSVYDYVANKHNRSLISLLKEHFFGITWLNSVTEPNDIDGFDITAYFSTTAYQTPGVIINEISNLLLSFLNSNKLSKTISTTNEPIPPDNNNYYGNNFLKYLGCFDVLPLSLFNFATSIVIAFVISINVMHVSKENVNGSKKLQLLSNTNKFVYWFSNFIFDFSICFINICLVISVTTLTSYIRNNPEVDIYIMSSRPTVGYWFLVLIMSSLNWTFLAYFWLSFFKSDVTAFVILLLLLGIASFTDVVFSFFQLFNNITNPDLNFDSPSTLMLYIMRMAQIESLLHRFTKQGAKKYDTNYMEINEPGNGLFLLISIFQLIFILLLFVATETNAFNKEHLKNFFMNLFKFEPKYISMNTEIEDDVNKEIQRIEDSNLTKLSQHEPLIVKQLLKLFKKKKIRLSAVDNLSFGVPSQTCFGLLGMNGAGKSTTFKIITGELEPNKGEILVNGYSVKSENMKTRQNLGYCPQFDRLIEYLTVNETLMLFANLRGIDQTLSKKLAQDMQAIFQLSEFKNTYVQNLSGGTKRKLSCAIAFIGKPSVVILDEPSTGMDPGARKFMWNIIKKARDTGMTIVLSSHSMEECEALCDKLGIMLNGQLHCLGTIPEIKSKYGDGYRLIIKCHHSDQLEKDIVRLENFIKTKFPNANIEDRQYETLFFIIKSDFKFKQNLSKMFSLIEANKSLLNIESYFISQTTLEQVFMSFANKSQNMIRTINKKVSDKSSISIDLFDLKKTPKKSKVKLLSYKNMGFSDSNSYIF</sequence>
<feature type="transmembrane region" description="Helical" evidence="9">
    <location>
        <begin position="1318"/>
        <end position="1339"/>
    </location>
</feature>
<evidence type="ECO:0000256" key="7">
    <source>
        <dbReference type="ARBA" id="ARBA00022989"/>
    </source>
</evidence>
<dbReference type="FunFam" id="3.40.50.300:FF:002470">
    <property type="entry name" value="ABC transporter, putative"/>
    <property type="match status" value="1"/>
</dbReference>
<dbReference type="PANTHER" id="PTHR19229">
    <property type="entry name" value="ATP-BINDING CASSETTE TRANSPORTER SUBFAMILY A ABCA"/>
    <property type="match status" value="1"/>
</dbReference>
<evidence type="ECO:0000256" key="9">
    <source>
        <dbReference type="SAM" id="Phobius"/>
    </source>
</evidence>
<dbReference type="Pfam" id="PF23321">
    <property type="entry name" value="R1_ABCA1"/>
    <property type="match status" value="1"/>
</dbReference>
<dbReference type="InterPro" id="IPR013525">
    <property type="entry name" value="ABC2_TM"/>
</dbReference>
<dbReference type="InterPro" id="IPR017871">
    <property type="entry name" value="ABC_transporter-like_CS"/>
</dbReference>
<dbReference type="PROSITE" id="PS50893">
    <property type="entry name" value="ABC_TRANSPORTER_2"/>
    <property type="match status" value="2"/>
</dbReference>
<organism evidence="11">
    <name type="scientific">Brachionus rotundiformis</name>
    <dbReference type="NCBI Taxonomy" id="96890"/>
    <lineage>
        <taxon>Eukaryota</taxon>
        <taxon>Metazoa</taxon>
        <taxon>Spiralia</taxon>
        <taxon>Gnathifera</taxon>
        <taxon>Rotifera</taxon>
        <taxon>Eurotatoria</taxon>
        <taxon>Monogononta</taxon>
        <taxon>Pseudotrocha</taxon>
        <taxon>Ploima</taxon>
        <taxon>Brachionidae</taxon>
        <taxon>Brachionus</taxon>
    </lineage>
</organism>
<feature type="transmembrane region" description="Helical" evidence="9">
    <location>
        <begin position="828"/>
        <end position="851"/>
    </location>
</feature>
<dbReference type="CDD" id="cd03263">
    <property type="entry name" value="ABC_subfamily_A"/>
    <property type="match status" value="2"/>
</dbReference>
<keyword evidence="4" id="KW-0677">Repeat</keyword>
<dbReference type="EMBL" id="MT524805">
    <property type="protein sequence ID" value="QNH67860.1"/>
    <property type="molecule type" value="mRNA"/>
</dbReference>
<feature type="transmembrane region" description="Helical" evidence="9">
    <location>
        <begin position="1716"/>
        <end position="1734"/>
    </location>
</feature>
<reference evidence="11" key="2">
    <citation type="submission" date="2020-05" db="EMBL/GenBank/DDBJ databases">
        <authorList>
            <person name="Kang H.-M."/>
            <person name="Kim M.-S."/>
            <person name="Lee J.-S."/>
        </authorList>
    </citation>
    <scope>NUCLEOTIDE SEQUENCE</scope>
</reference>
<dbReference type="GO" id="GO:0009966">
    <property type="term" value="P:regulation of signal transduction"/>
    <property type="evidence" value="ECO:0007669"/>
    <property type="project" value="UniProtKB-ARBA"/>
</dbReference>
<evidence type="ECO:0000256" key="1">
    <source>
        <dbReference type="ARBA" id="ARBA00004141"/>
    </source>
</evidence>
<dbReference type="PROSITE" id="PS51450">
    <property type="entry name" value="LRR"/>
    <property type="match status" value="2"/>
</dbReference>
<dbReference type="Pfam" id="PF00005">
    <property type="entry name" value="ABC_tran"/>
    <property type="match status" value="2"/>
</dbReference>
<feature type="domain" description="ABC transporter" evidence="10">
    <location>
        <begin position="1794"/>
        <end position="2025"/>
    </location>
</feature>
<keyword evidence="8 9" id="KW-0472">Membrane</keyword>
<name>A0A7H9SMI3_9BILA</name>
<evidence type="ECO:0000256" key="8">
    <source>
        <dbReference type="ARBA" id="ARBA00023136"/>
    </source>
</evidence>
<reference evidence="11" key="1">
    <citation type="journal article" date="2020" name="Comp. Biochem. Physiol. Part D Genomics Proteomics">
        <title>The genome of the marine monogonont rotifer Brachionus rotundiformis and insight into species-specific detoxification components in Brachionus spp.</title>
        <authorList>
            <person name="Kang H.M."/>
            <person name="Kim M.S."/>
            <person name="Choi B.S."/>
            <person name="Kim D.H."/>
            <person name="Kim H.J."/>
            <person name="Hwang U.K."/>
            <person name="Hagiwara A."/>
            <person name="Lee J.S."/>
        </authorList>
    </citation>
    <scope>NUCLEOTIDE SEQUENCE</scope>
</reference>
<dbReference type="Pfam" id="PF13855">
    <property type="entry name" value="LRR_8"/>
    <property type="match status" value="1"/>
</dbReference>
<comment type="subcellular location">
    <subcellularLocation>
        <location evidence="1">Membrane</location>
        <topology evidence="1">Multi-pass membrane protein</topology>
    </subcellularLocation>
</comment>
<evidence type="ECO:0000256" key="2">
    <source>
        <dbReference type="ARBA" id="ARBA00022614"/>
    </source>
</evidence>
<proteinExistence type="evidence at transcript level"/>
<dbReference type="InterPro" id="IPR032675">
    <property type="entry name" value="LRR_dom_sf"/>
</dbReference>
<evidence type="ECO:0000256" key="6">
    <source>
        <dbReference type="ARBA" id="ARBA00022840"/>
    </source>
</evidence>
<keyword evidence="3 9" id="KW-0812">Transmembrane</keyword>
<feature type="domain" description="ABC transporter" evidence="10">
    <location>
        <begin position="952"/>
        <end position="1183"/>
    </location>
</feature>
<dbReference type="SMART" id="SM00369">
    <property type="entry name" value="LRR_TYP"/>
    <property type="match status" value="3"/>
</dbReference>
<feature type="transmembrane region" description="Helical" evidence="9">
    <location>
        <begin position="1635"/>
        <end position="1657"/>
    </location>
</feature>
<accession>A0A7H9SMI3</accession>
<dbReference type="FunFam" id="3.40.50.300:FF:000933">
    <property type="entry name" value="ABC transporter A family member 7"/>
    <property type="match status" value="1"/>
</dbReference>
<dbReference type="SMART" id="SM00382">
    <property type="entry name" value="AAA"/>
    <property type="match status" value="2"/>
</dbReference>
<feature type="transmembrane region" description="Helical" evidence="9">
    <location>
        <begin position="551"/>
        <end position="577"/>
    </location>
</feature>
<dbReference type="GO" id="GO:0016020">
    <property type="term" value="C:membrane"/>
    <property type="evidence" value="ECO:0007669"/>
    <property type="project" value="UniProtKB-SubCell"/>
</dbReference>
<evidence type="ECO:0000256" key="5">
    <source>
        <dbReference type="ARBA" id="ARBA00022741"/>
    </source>
</evidence>
<dbReference type="GO" id="GO:0016887">
    <property type="term" value="F:ATP hydrolysis activity"/>
    <property type="evidence" value="ECO:0007669"/>
    <property type="project" value="InterPro"/>
</dbReference>
<dbReference type="InterPro" id="IPR026082">
    <property type="entry name" value="ABCA"/>
</dbReference>
<feature type="transmembrane region" description="Helical" evidence="9">
    <location>
        <begin position="1513"/>
        <end position="1537"/>
    </location>
</feature>
<dbReference type="Gene3D" id="3.80.10.10">
    <property type="entry name" value="Ribonuclease Inhibitor"/>
    <property type="match status" value="1"/>
</dbReference>
<keyword evidence="2" id="KW-0433">Leucine-rich repeat</keyword>
<dbReference type="GO" id="GO:0140359">
    <property type="term" value="F:ABC-type transporter activity"/>
    <property type="evidence" value="ECO:0007669"/>
    <property type="project" value="InterPro"/>
</dbReference>
<dbReference type="Gene3D" id="3.40.50.300">
    <property type="entry name" value="P-loop containing nucleotide triphosphate hydrolases"/>
    <property type="match status" value="2"/>
</dbReference>
<feature type="transmembrane region" description="Helical" evidence="9">
    <location>
        <begin position="872"/>
        <end position="891"/>
    </location>
</feature>